<accession>A0A976QTC3</accession>
<dbReference type="Proteomes" id="UP000244811">
    <property type="component" value="Chromosome 2"/>
</dbReference>
<evidence type="ECO:0000256" key="1">
    <source>
        <dbReference type="SAM" id="MobiDB-lite"/>
    </source>
</evidence>
<name>A0A976QTC3_THEOR</name>
<sequence>METTCLGDLFDRVNYTVECVDMKSFKEYDRNLELLKRLNLGGFYKFLKAISSTFRLNYISTSRPTRLEYDSSTRQLLKTLKSVFSNKRRRVKFSPSVHSVSYTRSGATGGHVSSVFSASSSIGSSTTVESSTMEDVEYMPPNVDFFVNDKQLVIVAPDQGGNLRVTTIPTGKESGTTTPHTEASKNTGLIRNMGLKSFVVVTGNESKVTTLCVNDFFGFGFEVFAGFSDKSVCFFRMNLTPDSELYDPNSQYGTTGCYNLTGYLNMGKVPLSSKFSPNRELVLVSTKKSLYLLEKSGFDLEYEKLCEFKPESLVCADFLNDFEIMVLENNCLLTLYKKYNLKFNVYIRYNLGSLMTQAPTMSRSEGSNVNSPGPSSSRSGTSSGVRGFNNFSLGTRKNVSATPNRVGKVVKDPNGNVYLLVKDAALIKLTWNETLIPYSNVVSFQSPSNVLAEDQENRLITDFNIENNLIIVTFRGSDLVHLYSLTSFKEISHLKPPKLGYTPTFVKSYSDSSFCYLVVLWSQKIFDRNLDGTKGSLTKNRTHPELIQVERDNKWSTVFANGELEREDQDCDDTDIVRTYKIKSALTRTSKSDDVAQTTYSKAAGTYPTESAPRKLPLLSSLNPKIKTRYTTRFNDFNKYDDSFANRKHILGRTLDSNLAQENIYSIDEFIRNRRTVL</sequence>
<gene>
    <name evidence="2" type="ORF">MACK_001283</name>
</gene>
<dbReference type="EMBL" id="CP056071">
    <property type="protein sequence ID" value="UKK01930.2"/>
    <property type="molecule type" value="Genomic_DNA"/>
</dbReference>
<evidence type="ECO:0000313" key="3">
    <source>
        <dbReference type="Proteomes" id="UP000244811"/>
    </source>
</evidence>
<protein>
    <submittedName>
        <fullName evidence="2">Uncharacterized protein</fullName>
    </submittedName>
</protein>
<dbReference type="AlphaFoldDB" id="A0A976QTC3"/>
<reference evidence="2" key="1">
    <citation type="submission" date="2022-07" db="EMBL/GenBank/DDBJ databases">
        <title>Evaluation of T. orientalis genome assembly methods using nanopore sequencing and analysis of variation between genomes.</title>
        <authorList>
            <person name="Yam J."/>
            <person name="Micallef M.L."/>
            <person name="Liu M."/>
            <person name="Djordjevic S.P."/>
            <person name="Bogema D.R."/>
            <person name="Jenkins C."/>
        </authorList>
    </citation>
    <scope>NUCLEOTIDE SEQUENCE</scope>
    <source>
        <strain evidence="2">Goon Nure</strain>
    </source>
</reference>
<evidence type="ECO:0000313" key="2">
    <source>
        <dbReference type="EMBL" id="UKK01930.2"/>
    </source>
</evidence>
<proteinExistence type="predicted"/>
<feature type="region of interest" description="Disordered" evidence="1">
    <location>
        <begin position="360"/>
        <end position="391"/>
    </location>
</feature>
<organism evidence="2 3">
    <name type="scientific">Theileria orientalis</name>
    <dbReference type="NCBI Taxonomy" id="68886"/>
    <lineage>
        <taxon>Eukaryota</taxon>
        <taxon>Sar</taxon>
        <taxon>Alveolata</taxon>
        <taxon>Apicomplexa</taxon>
        <taxon>Aconoidasida</taxon>
        <taxon>Piroplasmida</taxon>
        <taxon>Theileriidae</taxon>
        <taxon>Theileria</taxon>
    </lineage>
</organism>
<feature type="compositionally biased region" description="Low complexity" evidence="1">
    <location>
        <begin position="364"/>
        <end position="387"/>
    </location>
</feature>